<organism evidence="4 5">
    <name type="scientific">Clostridium aminobutyricum</name>
    <dbReference type="NCBI Taxonomy" id="33953"/>
    <lineage>
        <taxon>Bacteria</taxon>
        <taxon>Bacillati</taxon>
        <taxon>Bacillota</taxon>
        <taxon>Clostridia</taxon>
        <taxon>Eubacteriales</taxon>
        <taxon>Clostridiaceae</taxon>
        <taxon>Clostridium</taxon>
    </lineage>
</organism>
<evidence type="ECO:0000313" key="5">
    <source>
        <dbReference type="Proteomes" id="UP000664545"/>
    </source>
</evidence>
<dbReference type="EMBL" id="JAFJZZ010000001">
    <property type="protein sequence ID" value="MBN7771910.1"/>
    <property type="molecule type" value="Genomic_DNA"/>
</dbReference>
<name>A0A939IFU2_CLOAM</name>
<evidence type="ECO:0000313" key="4">
    <source>
        <dbReference type="EMBL" id="MBN7771910.1"/>
    </source>
</evidence>
<comment type="caution">
    <text evidence="4">The sequence shown here is derived from an EMBL/GenBank/DDBJ whole genome shotgun (WGS) entry which is preliminary data.</text>
</comment>
<dbReference type="PANTHER" id="PTHR36566:SF1">
    <property type="entry name" value="PYRIDINIUM-3,5-BISTHIOCARBOXYLIC ACID MONONUCLEOTIDE NICKEL INSERTION PROTEIN"/>
    <property type="match status" value="1"/>
</dbReference>
<dbReference type="InterPro" id="IPR002822">
    <property type="entry name" value="Ni_insertion"/>
</dbReference>
<evidence type="ECO:0000256" key="1">
    <source>
        <dbReference type="ARBA" id="ARBA00022596"/>
    </source>
</evidence>
<reference evidence="4" key="1">
    <citation type="submission" date="2021-02" db="EMBL/GenBank/DDBJ databases">
        <title>Abyssanaerobacter marinus gen.nov., sp., nov, anaerobic bacterium isolated from the Onnuri vent field of Indian Ocean and suggestion of Mogibacteriaceae fam. nov., and proposal of reclassification of ambiguous this family's genus member.</title>
        <authorList>
            <person name="Kim Y.J."/>
            <person name="Yang J.-A."/>
        </authorList>
    </citation>
    <scope>NUCLEOTIDE SEQUENCE</scope>
    <source>
        <strain evidence="4">DSM 2634</strain>
    </source>
</reference>
<evidence type="ECO:0000256" key="2">
    <source>
        <dbReference type="ARBA" id="ARBA00023239"/>
    </source>
</evidence>
<dbReference type="Pfam" id="PF01969">
    <property type="entry name" value="Ni_insertion"/>
    <property type="match status" value="1"/>
</dbReference>
<accession>A0A939IFU2</accession>
<dbReference type="PANTHER" id="PTHR36566">
    <property type="entry name" value="NICKEL INSERTION PROTEIN-RELATED"/>
    <property type="match status" value="1"/>
</dbReference>
<keyword evidence="2" id="KW-0456">Lyase</keyword>
<dbReference type="Proteomes" id="UP000664545">
    <property type="component" value="Unassembled WGS sequence"/>
</dbReference>
<sequence>MKKILYVDCSCGISGDMAFKALLELCGEAEAVRQKIETIDVVPHHHHEHTHGEEKHHEHTHDHREQHDHEGGHTHEEIHHHHEHISYKDVKHIIAHSGLTEGEKQRALDIYAVIAKAEAKVHESTIEDVGFHEVGRIEAIRNIAGIAICVERLGVEEIYCSPVHDGKGFIHCSHGLIPVPVPAVMAMREDCDYIFVTDEVETEMVTPSGLGVLMGLGAVCTEHIPQGDLAKSVEVKGTRDIGKDGGLKISLMEVEGHEI</sequence>
<dbReference type="GO" id="GO:0016829">
    <property type="term" value="F:lyase activity"/>
    <property type="evidence" value="ECO:0007669"/>
    <property type="project" value="UniProtKB-KW"/>
</dbReference>
<dbReference type="AlphaFoldDB" id="A0A939IFU2"/>
<feature type="region of interest" description="Disordered" evidence="3">
    <location>
        <begin position="45"/>
        <end position="82"/>
    </location>
</feature>
<gene>
    <name evidence="4" type="ORF">JYB65_00855</name>
</gene>
<keyword evidence="1" id="KW-0533">Nickel</keyword>
<protein>
    <submittedName>
        <fullName evidence="4">DUF111 family protein</fullName>
    </submittedName>
</protein>
<evidence type="ECO:0000256" key="3">
    <source>
        <dbReference type="SAM" id="MobiDB-lite"/>
    </source>
</evidence>
<feature type="compositionally biased region" description="Basic and acidic residues" evidence="3">
    <location>
        <begin position="50"/>
        <end position="82"/>
    </location>
</feature>
<proteinExistence type="predicted"/>
<keyword evidence="5" id="KW-1185">Reference proteome</keyword>
<dbReference type="RefSeq" id="WP_206580693.1">
    <property type="nucleotide sequence ID" value="NZ_JAFJZZ010000001.1"/>
</dbReference>